<proteinExistence type="predicted"/>
<evidence type="ECO:0000313" key="1">
    <source>
        <dbReference type="EMBL" id="WBL76377.1"/>
    </source>
</evidence>
<organism evidence="1 2">
    <name type="scientific">Bradyrhizobium xenonodulans</name>
    <dbReference type="NCBI Taxonomy" id="2736875"/>
    <lineage>
        <taxon>Bacteria</taxon>
        <taxon>Pseudomonadati</taxon>
        <taxon>Pseudomonadota</taxon>
        <taxon>Alphaproteobacteria</taxon>
        <taxon>Hyphomicrobiales</taxon>
        <taxon>Nitrobacteraceae</taxon>
        <taxon>Bradyrhizobium</taxon>
    </lineage>
</organism>
<dbReference type="RefSeq" id="WP_270161658.1">
    <property type="nucleotide sequence ID" value="NZ_CP089391.1"/>
</dbReference>
<keyword evidence="2" id="KW-1185">Reference proteome</keyword>
<dbReference type="NCBIfam" id="NF041602">
    <property type="entry name" value="VF_A0006_fam"/>
    <property type="match status" value="1"/>
</dbReference>
<dbReference type="Proteomes" id="UP001179614">
    <property type="component" value="Chromosome"/>
</dbReference>
<accession>A0ABY7MG74</accession>
<dbReference type="EMBL" id="CP089391">
    <property type="protein sequence ID" value="WBL76377.1"/>
    <property type="molecule type" value="Genomic_DNA"/>
</dbReference>
<dbReference type="InterPro" id="IPR048087">
    <property type="entry name" value="VF_A0006-like"/>
</dbReference>
<evidence type="ECO:0000313" key="2">
    <source>
        <dbReference type="Proteomes" id="UP001179614"/>
    </source>
</evidence>
<protein>
    <submittedName>
        <fullName evidence="1">Uncharacterized protein</fullName>
    </submittedName>
</protein>
<reference evidence="1" key="1">
    <citation type="submission" date="2021-12" db="EMBL/GenBank/DDBJ databases">
        <title>Bradyrhizobium xenonodulans sp. nov.</title>
        <authorList>
            <person name="Claassens R."/>
            <person name="Venter S.N."/>
            <person name="Beukes C.W."/>
            <person name="Stepkowski T."/>
            <person name="Steenkamp E.T."/>
        </authorList>
    </citation>
    <scope>NUCLEOTIDE SEQUENCE</scope>
    <source>
        <strain evidence="1">14AB</strain>
    </source>
</reference>
<name>A0ABY7MG74_9BRAD</name>
<sequence>MRRNPGILNQPHDVRSGRRARALPYGLAGVVVAAMLLSFSGSVVAQTDREKQAQCELSAIRDTRSPLAVQYIRSACNWLALNGDSLLNESSRGYYVCLVRQLSGAQANEAAAAIISACRTSNPL</sequence>
<gene>
    <name evidence="1" type="ORF">I3J27_25540</name>
</gene>